<accession>A0ABW2H337</accession>
<feature type="region of interest" description="Disordered" evidence="1">
    <location>
        <begin position="22"/>
        <end position="43"/>
    </location>
</feature>
<gene>
    <name evidence="2" type="ORF">ACFQO7_24590</name>
</gene>
<keyword evidence="3" id="KW-1185">Reference proteome</keyword>
<evidence type="ECO:0000313" key="3">
    <source>
        <dbReference type="Proteomes" id="UP001596392"/>
    </source>
</evidence>
<protein>
    <submittedName>
        <fullName evidence="2">Uncharacterized protein</fullName>
    </submittedName>
</protein>
<organism evidence="2 3">
    <name type="scientific">Catellatospora aurea</name>
    <dbReference type="NCBI Taxonomy" id="1337874"/>
    <lineage>
        <taxon>Bacteria</taxon>
        <taxon>Bacillati</taxon>
        <taxon>Actinomycetota</taxon>
        <taxon>Actinomycetes</taxon>
        <taxon>Micromonosporales</taxon>
        <taxon>Micromonosporaceae</taxon>
        <taxon>Catellatospora</taxon>
    </lineage>
</organism>
<reference evidence="3" key="1">
    <citation type="journal article" date="2019" name="Int. J. Syst. Evol. Microbiol.">
        <title>The Global Catalogue of Microorganisms (GCM) 10K type strain sequencing project: providing services to taxonomists for standard genome sequencing and annotation.</title>
        <authorList>
            <consortium name="The Broad Institute Genomics Platform"/>
            <consortium name="The Broad Institute Genome Sequencing Center for Infectious Disease"/>
            <person name="Wu L."/>
            <person name="Ma J."/>
        </authorList>
    </citation>
    <scope>NUCLEOTIDE SEQUENCE [LARGE SCALE GENOMIC DNA]</scope>
    <source>
        <strain evidence="3">CGMCC 1.9106</strain>
    </source>
</reference>
<sequence length="43" mass="4522">MAYTASGTGTEDYGQAYDASAGLGTRAPKYSDHRGQGAALKYY</sequence>
<evidence type="ECO:0000256" key="1">
    <source>
        <dbReference type="SAM" id="MobiDB-lite"/>
    </source>
</evidence>
<comment type="caution">
    <text evidence="2">The sequence shown here is derived from an EMBL/GenBank/DDBJ whole genome shotgun (WGS) entry which is preliminary data.</text>
</comment>
<proteinExistence type="predicted"/>
<dbReference type="EMBL" id="JBHTAC010000028">
    <property type="protein sequence ID" value="MFC7245665.1"/>
    <property type="molecule type" value="Genomic_DNA"/>
</dbReference>
<dbReference type="RefSeq" id="WP_376808575.1">
    <property type="nucleotide sequence ID" value="NZ_JBHTAC010000028.1"/>
</dbReference>
<evidence type="ECO:0000313" key="2">
    <source>
        <dbReference type="EMBL" id="MFC7245665.1"/>
    </source>
</evidence>
<name>A0ABW2H337_9ACTN</name>
<dbReference type="Proteomes" id="UP001596392">
    <property type="component" value="Unassembled WGS sequence"/>
</dbReference>